<dbReference type="InterPro" id="IPR053215">
    <property type="entry name" value="TKL_Ser/Thr_kinase"/>
</dbReference>
<dbReference type="VEuPathDB" id="AmoebaDB:EDI_276450"/>
<feature type="domain" description="EGF-like" evidence="2">
    <location>
        <begin position="105"/>
        <end position="144"/>
    </location>
</feature>
<dbReference type="EMBL" id="AB287423">
    <property type="protein sequence ID" value="BAF93871.1"/>
    <property type="molecule type" value="mRNA"/>
</dbReference>
<dbReference type="InterPro" id="IPR006212">
    <property type="entry name" value="Furin_repeat"/>
</dbReference>
<dbReference type="InterPro" id="IPR000742">
    <property type="entry name" value="EGF"/>
</dbReference>
<protein>
    <submittedName>
        <fullName evidence="3">Intermediate subunit of galactose lectin 1</fullName>
    </submittedName>
</protein>
<dbReference type="SUPFAM" id="SSF57184">
    <property type="entry name" value="Growth factor receptor domain"/>
    <property type="match status" value="5"/>
</dbReference>
<dbReference type="PANTHER" id="PTHR45756:SF1">
    <property type="entry name" value="PROTEIN KINASE DOMAIN CONTAINING PROTEIN"/>
    <property type="match status" value="1"/>
</dbReference>
<feature type="domain" description="EGF-like" evidence="2">
    <location>
        <begin position="736"/>
        <end position="779"/>
    </location>
</feature>
<dbReference type="Gene3D" id="2.10.220.10">
    <property type="entry name" value="Hormone Receptor, Insulin-like Growth Factor Receptor 1, Chain A, domain 2"/>
    <property type="match status" value="2"/>
</dbReference>
<evidence type="ECO:0000313" key="3">
    <source>
        <dbReference type="EMBL" id="BAF93871.1"/>
    </source>
</evidence>
<feature type="signal peptide" evidence="1">
    <location>
        <begin position="1"/>
        <end position="17"/>
    </location>
</feature>
<feature type="domain" description="EGF-like" evidence="2">
    <location>
        <begin position="899"/>
        <end position="939"/>
    </location>
</feature>
<proteinExistence type="evidence at transcript level"/>
<feature type="domain" description="EGF-like" evidence="2">
    <location>
        <begin position="379"/>
        <end position="410"/>
    </location>
</feature>
<reference evidence="3" key="1">
    <citation type="journal article" date="2007" name="Parasitology">
        <title>Primary structure, expression and localization of two intermediate subunit lectins of Entamoeba dispar that contain multiple CXXC motifs.</title>
        <authorList>
            <person name="Tachibana H."/>
            <person name="Cheng X.-J."/>
            <person name="Kobayashi S."/>
            <person name="Okada Y."/>
            <person name="Itoh J."/>
            <person name="Takeuchi T."/>
        </authorList>
    </citation>
    <scope>NUCLEOTIDE SEQUENCE</scope>
    <source>
        <strain evidence="3">SAW1734RclAR</strain>
    </source>
</reference>
<feature type="chain" id="PRO_5002735037" evidence="1">
    <location>
        <begin position="18"/>
        <end position="1110"/>
    </location>
</feature>
<gene>
    <name evidence="3" type="primary">igl1</name>
</gene>
<name>A9E3N0_ENTDI</name>
<evidence type="ECO:0000259" key="2">
    <source>
        <dbReference type="SMART" id="SM00181"/>
    </source>
</evidence>
<dbReference type="OMA" id="RIELCNE"/>
<feature type="domain" description="EGF-like" evidence="2">
    <location>
        <begin position="683"/>
        <end position="728"/>
    </location>
</feature>
<dbReference type="AlphaFoldDB" id="A9E3N0"/>
<feature type="domain" description="EGF-like" evidence="2">
    <location>
        <begin position="1023"/>
        <end position="1059"/>
    </location>
</feature>
<organism evidence="3">
    <name type="scientific">Entamoeba dispar</name>
    <dbReference type="NCBI Taxonomy" id="46681"/>
    <lineage>
        <taxon>Eukaryota</taxon>
        <taxon>Amoebozoa</taxon>
        <taxon>Evosea</taxon>
        <taxon>Archamoebae</taxon>
        <taxon>Mastigamoebida</taxon>
        <taxon>Entamoebidae</taxon>
        <taxon>Entamoeba</taxon>
    </lineage>
</organism>
<sequence length="1110" mass="120888">MFIILLFISISLGEYKADKLIKGQEPRTAVPHCASVSNGACTSCDVGYELSSDSSNTQKCTLKQDICKTTFSYYDNSNASSPKCVYCENGKEANTPPNSNSEKCTCKNGVDNCDTCLSKDSGTKCEECIIGMSTTNTGSSKGCDNATTDDHAENCIGLLASTTSSKTCDKCFGNYTLENGKCTKKNEKISNCILQVVNDCNQCADGYYINAEKKCTKYPDHCSKMNGNQCSTCMEGYYLKDSKCNVCTIDNPNNLSEGNECSIYNTEHCTSCNKRCTVSGGFCTKNHCRLFSLTEENKCAKCDNGYFLTTEGKCSPNLYDGFTTSAKTECQPGYYLEKDGENKRCSLCPDPFTECLTSKTPVPGKLNIKNSHLTSTIGPCKLPGCLSCSDDDTICYKCENGLTLKGTHCYNTIINDVLGISGKNHKVCKMRGYNQFEQYLNAFKASDNTYYCPLTDLFLPYYFNVTKNSKDMSKITIGCVGKSRDVKNDCECEAKYIPTSIDKSSDCVSIATKLPSCERAANENICTQCPVGSHVGSDGKCSCGDGHYFDKDNTCKKCPDSCSSCALDSTKNNVICTSCYENIQGVTTRDKDKKCACVSNDYKEGPNEEDKKKSCAQLNKNCKNEGKYEISDGYVTCLDCDNPAYIVGSQISACTQCSPNAYRNGNECVLCSTKQAQFGHCSSCSATACLTCEDNNLILTASGSNVQCTECKDGFYKIENPTDGVYCSPCPAKCKTCKYNTPTKKIECLTCTDTTSQDIKAPECACPKETVQLENGRCKSCSELSKYEGCKTTDTCNVDAKTGYIYATECSENFNGRSPYSNCTACTLSNYYPKNGEKGEGNKNNGCAKCNPECGTCSDQDICLTCTDSLKVGSKCDRCKTGYYMSNGECKPCTNHCSECTSATECTVCESETYKVISGKGCNSCADGFYFDEIKGACIPCTSPCTKCIGVMKDCEEGESGCNSEKKKVVEHCTKCSTKDHISEFPLNGACTCAYGYIQNNSTKDNTIECESCKAKVNEFCDSCNSNECLKCNAEYLEVKGEECVCVEGYYTSSWGSCVPCSRHMAHCTKCSGEGKCTSCEEGWKLEEGNCNGSKGIFIMMVIVMLSFMF</sequence>
<accession>A9E3N0</accession>
<keyword evidence="3" id="KW-0430">Lectin</keyword>
<feature type="domain" description="EGF-like" evidence="2">
    <location>
        <begin position="853"/>
        <end position="891"/>
    </location>
</feature>
<feature type="domain" description="EGF-like" evidence="2">
    <location>
        <begin position="275"/>
        <end position="315"/>
    </location>
</feature>
<feature type="domain" description="EGF-like" evidence="2">
    <location>
        <begin position="1060"/>
        <end position="1092"/>
    </location>
</feature>
<dbReference type="SMART" id="SM00181">
    <property type="entry name" value="EGF"/>
    <property type="match status" value="10"/>
</dbReference>
<dbReference type="SMART" id="SM00261">
    <property type="entry name" value="FU"/>
    <property type="match status" value="8"/>
</dbReference>
<evidence type="ECO:0000256" key="1">
    <source>
        <dbReference type="SAM" id="SignalP"/>
    </source>
</evidence>
<dbReference type="GO" id="GO:0030246">
    <property type="term" value="F:carbohydrate binding"/>
    <property type="evidence" value="ECO:0007669"/>
    <property type="project" value="UniProtKB-KW"/>
</dbReference>
<keyword evidence="1" id="KW-0732">Signal</keyword>
<dbReference type="InterPro" id="IPR009030">
    <property type="entry name" value="Growth_fac_rcpt_cys_sf"/>
</dbReference>
<dbReference type="PANTHER" id="PTHR45756">
    <property type="entry name" value="PALMITOYLTRANSFERASE"/>
    <property type="match status" value="1"/>
</dbReference>
<feature type="domain" description="EGF-like" evidence="2">
    <location>
        <begin position="516"/>
        <end position="556"/>
    </location>
</feature>